<keyword evidence="3" id="KW-1185">Reference proteome</keyword>
<sequence length="85" mass="9462">MGVREQDGDEQQRRPTRDSQSQCGVDDGDVLYGVRQESGHRTWWRNRGDPFGGDHGTIQGLLGHSGPLRKSGRFRGMTQASLAHD</sequence>
<dbReference type="EMBL" id="BAAAVA010000005">
    <property type="protein sequence ID" value="GAA2911942.1"/>
    <property type="molecule type" value="Genomic_DNA"/>
</dbReference>
<evidence type="ECO:0000313" key="3">
    <source>
        <dbReference type="Proteomes" id="UP001501423"/>
    </source>
</evidence>
<feature type="compositionally biased region" description="Basic and acidic residues" evidence="1">
    <location>
        <begin position="1"/>
        <end position="17"/>
    </location>
</feature>
<feature type="region of interest" description="Disordered" evidence="1">
    <location>
        <begin position="1"/>
        <end position="28"/>
    </location>
</feature>
<feature type="region of interest" description="Disordered" evidence="1">
    <location>
        <begin position="55"/>
        <end position="85"/>
    </location>
</feature>
<evidence type="ECO:0000313" key="2">
    <source>
        <dbReference type="EMBL" id="GAA2911942.1"/>
    </source>
</evidence>
<accession>A0ABP6IWE2</accession>
<gene>
    <name evidence="2" type="ORF">GCM10010478_08380</name>
</gene>
<organism evidence="2 3">
    <name type="scientific">Streptomyces erythrogriseus</name>
    <dbReference type="NCBI Taxonomy" id="284027"/>
    <lineage>
        <taxon>Bacteria</taxon>
        <taxon>Bacillati</taxon>
        <taxon>Actinomycetota</taxon>
        <taxon>Actinomycetes</taxon>
        <taxon>Kitasatosporales</taxon>
        <taxon>Streptomycetaceae</taxon>
        <taxon>Streptomyces</taxon>
        <taxon>Streptomyces griseoincarnatus group</taxon>
    </lineage>
</organism>
<comment type="caution">
    <text evidence="2">The sequence shown here is derived from an EMBL/GenBank/DDBJ whole genome shotgun (WGS) entry which is preliminary data.</text>
</comment>
<evidence type="ECO:0000256" key="1">
    <source>
        <dbReference type="SAM" id="MobiDB-lite"/>
    </source>
</evidence>
<dbReference type="Proteomes" id="UP001501423">
    <property type="component" value="Unassembled WGS sequence"/>
</dbReference>
<protein>
    <submittedName>
        <fullName evidence="2">Uncharacterized protein</fullName>
    </submittedName>
</protein>
<name>A0ABP6IWE2_9ACTN</name>
<proteinExistence type="predicted"/>
<reference evidence="3" key="1">
    <citation type="journal article" date="2019" name="Int. J. Syst. Evol. Microbiol.">
        <title>The Global Catalogue of Microorganisms (GCM) 10K type strain sequencing project: providing services to taxonomists for standard genome sequencing and annotation.</title>
        <authorList>
            <consortium name="The Broad Institute Genomics Platform"/>
            <consortium name="The Broad Institute Genome Sequencing Center for Infectious Disease"/>
            <person name="Wu L."/>
            <person name="Ma J."/>
        </authorList>
    </citation>
    <scope>NUCLEOTIDE SEQUENCE [LARGE SCALE GENOMIC DNA]</scope>
    <source>
        <strain evidence="3">JCM 9650</strain>
    </source>
</reference>